<dbReference type="InterPro" id="IPR001387">
    <property type="entry name" value="Cro/C1-type_HTH"/>
</dbReference>
<dbReference type="InterPro" id="IPR043917">
    <property type="entry name" value="DUF5753"/>
</dbReference>
<dbReference type="CDD" id="cd00093">
    <property type="entry name" value="HTH_XRE"/>
    <property type="match status" value="1"/>
</dbReference>
<reference evidence="3 4" key="1">
    <citation type="submission" date="2019-06" db="EMBL/GenBank/DDBJ databases">
        <title>Sequencing the genomes of 1000 actinobacteria strains.</title>
        <authorList>
            <person name="Klenk H.-P."/>
        </authorList>
    </citation>
    <scope>NUCLEOTIDE SEQUENCE [LARGE SCALE GENOMIC DNA]</scope>
    <source>
        <strain evidence="3 4">DSM 45679</strain>
    </source>
</reference>
<comment type="caution">
    <text evidence="3">The sequence shown here is derived from an EMBL/GenBank/DDBJ whole genome shotgun (WGS) entry which is preliminary data.</text>
</comment>
<dbReference type="GO" id="GO:0003677">
    <property type="term" value="F:DNA binding"/>
    <property type="evidence" value="ECO:0007669"/>
    <property type="project" value="InterPro"/>
</dbReference>
<dbReference type="InterPro" id="IPR010982">
    <property type="entry name" value="Lambda_DNA-bd_dom_sf"/>
</dbReference>
<dbReference type="Pfam" id="PF13560">
    <property type="entry name" value="HTH_31"/>
    <property type="match status" value="1"/>
</dbReference>
<feature type="region of interest" description="Disordered" evidence="1">
    <location>
        <begin position="267"/>
        <end position="287"/>
    </location>
</feature>
<keyword evidence="4" id="KW-1185">Reference proteome</keyword>
<sequence>MAVGTTRGKRRLGRFVKPIRQRSGRKPDEVAKLAVCSRQTVQRLESGDALPSLGRLSAILGVIGATDEERAHAEQLWQVANADTTTIQHAENLSAKYRRFRMDEAEAVKERTLDTVIVPGLLQTPEYAAEIARGRKRLDRSTDWEKHAGDERRDRQALLLRDRNPLVLHALIHEAALHTVVGGPEVMAAQLDLLITMSELPHVTIQIVPLDHGAHGAMTGPWFLLSFPEDDEPDSAYAESVTGLDTVEKPEDVAGLSDIWEAIAATAPSPQRSAEIIESAKGRGNQA</sequence>
<evidence type="ECO:0000313" key="4">
    <source>
        <dbReference type="Proteomes" id="UP000320876"/>
    </source>
</evidence>
<proteinExistence type="predicted"/>
<dbReference type="AlphaFoldDB" id="A0A542DIP6"/>
<accession>A0A542DIP6</accession>
<evidence type="ECO:0000256" key="1">
    <source>
        <dbReference type="SAM" id="MobiDB-lite"/>
    </source>
</evidence>
<dbReference type="OrthoDB" id="4285266at2"/>
<evidence type="ECO:0000313" key="3">
    <source>
        <dbReference type="EMBL" id="TQJ02864.1"/>
    </source>
</evidence>
<dbReference type="SMART" id="SM00530">
    <property type="entry name" value="HTH_XRE"/>
    <property type="match status" value="1"/>
</dbReference>
<name>A0A542DIP6_AMYCI</name>
<gene>
    <name evidence="3" type="ORF">FB471_2612</name>
</gene>
<dbReference type="EMBL" id="VFML01000001">
    <property type="protein sequence ID" value="TQJ02864.1"/>
    <property type="molecule type" value="Genomic_DNA"/>
</dbReference>
<organism evidence="3 4">
    <name type="scientific">Amycolatopsis cihanbeyliensis</name>
    <dbReference type="NCBI Taxonomy" id="1128664"/>
    <lineage>
        <taxon>Bacteria</taxon>
        <taxon>Bacillati</taxon>
        <taxon>Actinomycetota</taxon>
        <taxon>Actinomycetes</taxon>
        <taxon>Pseudonocardiales</taxon>
        <taxon>Pseudonocardiaceae</taxon>
        <taxon>Amycolatopsis</taxon>
    </lineage>
</organism>
<dbReference type="RefSeq" id="WP_141998177.1">
    <property type="nucleotide sequence ID" value="NZ_VFML01000001.1"/>
</dbReference>
<protein>
    <submittedName>
        <fullName evidence="3">Helix-turn-helix protein</fullName>
    </submittedName>
</protein>
<dbReference type="SUPFAM" id="SSF47413">
    <property type="entry name" value="lambda repressor-like DNA-binding domains"/>
    <property type="match status" value="1"/>
</dbReference>
<dbReference type="Gene3D" id="1.10.260.40">
    <property type="entry name" value="lambda repressor-like DNA-binding domains"/>
    <property type="match status" value="1"/>
</dbReference>
<feature type="domain" description="HTH cro/C1-type" evidence="2">
    <location>
        <begin position="16"/>
        <end position="70"/>
    </location>
</feature>
<dbReference type="Proteomes" id="UP000320876">
    <property type="component" value="Unassembled WGS sequence"/>
</dbReference>
<evidence type="ECO:0000259" key="2">
    <source>
        <dbReference type="PROSITE" id="PS50943"/>
    </source>
</evidence>
<dbReference type="Pfam" id="PF19054">
    <property type="entry name" value="DUF5753"/>
    <property type="match status" value="1"/>
</dbReference>
<dbReference type="PROSITE" id="PS50943">
    <property type="entry name" value="HTH_CROC1"/>
    <property type="match status" value="1"/>
</dbReference>